<protein>
    <recommendedName>
        <fullName evidence="5">BEN domain-containing protein</fullName>
    </recommendedName>
</protein>
<feature type="region of interest" description="Disordered" evidence="2">
    <location>
        <begin position="101"/>
        <end position="137"/>
    </location>
</feature>
<dbReference type="OrthoDB" id="20839at2759"/>
<evidence type="ECO:0000313" key="3">
    <source>
        <dbReference type="EMBL" id="KAF9968549.1"/>
    </source>
</evidence>
<dbReference type="Proteomes" id="UP000738359">
    <property type="component" value="Unassembled WGS sequence"/>
</dbReference>
<accession>A0A9P6JFC5</accession>
<keyword evidence="1" id="KW-0175">Coiled coil</keyword>
<reference evidence="3" key="1">
    <citation type="journal article" date="2020" name="Fungal Divers.">
        <title>Resolving the Mortierellaceae phylogeny through synthesis of multi-gene phylogenetics and phylogenomics.</title>
        <authorList>
            <person name="Vandepol N."/>
            <person name="Liber J."/>
            <person name="Desiro A."/>
            <person name="Na H."/>
            <person name="Kennedy M."/>
            <person name="Barry K."/>
            <person name="Grigoriev I.V."/>
            <person name="Miller A.N."/>
            <person name="O'Donnell K."/>
            <person name="Stajich J.E."/>
            <person name="Bonito G."/>
        </authorList>
    </citation>
    <scope>NUCLEOTIDE SEQUENCE</scope>
    <source>
        <strain evidence="3">CK1249</strain>
    </source>
</reference>
<feature type="non-terminal residue" evidence="3">
    <location>
        <position position="1"/>
    </location>
</feature>
<feature type="compositionally biased region" description="Polar residues" evidence="2">
    <location>
        <begin position="21"/>
        <end position="63"/>
    </location>
</feature>
<evidence type="ECO:0000256" key="1">
    <source>
        <dbReference type="SAM" id="Coils"/>
    </source>
</evidence>
<evidence type="ECO:0000256" key="2">
    <source>
        <dbReference type="SAM" id="MobiDB-lite"/>
    </source>
</evidence>
<evidence type="ECO:0008006" key="5">
    <source>
        <dbReference type="Google" id="ProtNLM"/>
    </source>
</evidence>
<name>A0A9P6JFC5_MORAP</name>
<dbReference type="AlphaFoldDB" id="A0A9P6JFC5"/>
<dbReference type="EMBL" id="JAAAHY010000016">
    <property type="protein sequence ID" value="KAF9968549.1"/>
    <property type="molecule type" value="Genomic_DNA"/>
</dbReference>
<feature type="compositionally biased region" description="Polar residues" evidence="2">
    <location>
        <begin position="1"/>
        <end position="11"/>
    </location>
</feature>
<evidence type="ECO:0000313" key="4">
    <source>
        <dbReference type="Proteomes" id="UP000738359"/>
    </source>
</evidence>
<organism evidence="3 4">
    <name type="scientific">Mortierella alpina</name>
    <name type="common">Oleaginous fungus</name>
    <name type="synonym">Mortierella renispora</name>
    <dbReference type="NCBI Taxonomy" id="64518"/>
    <lineage>
        <taxon>Eukaryota</taxon>
        <taxon>Fungi</taxon>
        <taxon>Fungi incertae sedis</taxon>
        <taxon>Mucoromycota</taxon>
        <taxon>Mortierellomycotina</taxon>
        <taxon>Mortierellomycetes</taxon>
        <taxon>Mortierellales</taxon>
        <taxon>Mortierellaceae</taxon>
        <taxon>Mortierella</taxon>
    </lineage>
</organism>
<keyword evidence="4" id="KW-1185">Reference proteome</keyword>
<gene>
    <name evidence="3" type="ORF">BGZ70_002453</name>
</gene>
<feature type="compositionally biased region" description="Low complexity" evidence="2">
    <location>
        <begin position="101"/>
        <end position="131"/>
    </location>
</feature>
<comment type="caution">
    <text evidence="3">The sequence shown here is derived from an EMBL/GenBank/DDBJ whole genome shotgun (WGS) entry which is preliminary data.</text>
</comment>
<proteinExistence type="predicted"/>
<feature type="region of interest" description="Disordered" evidence="2">
    <location>
        <begin position="1"/>
        <end position="64"/>
    </location>
</feature>
<feature type="coiled-coil region" evidence="1">
    <location>
        <begin position="74"/>
        <end position="101"/>
    </location>
</feature>
<sequence>YAQHNGRNSKGQLFELDPSVDTATLKPSRSHSGSAAPSPINSTFPSSGSPTQTRLGDRQQSSPRIGYGATAEETREMQATIQNLQAKVATLENTIQNLTLQQHGHHQQLSSTTPPSGSSSSSSTPTMSTGPLAVNPYATGPMSQDLQHKFSRLQHSHGEEKMRNLTLRENLKDLFGYLQVPVASPAIEGVHTNGAGESGGGRVDWNTVRIDDYVQALRDAVVGPVNASPSPVRVLDTKRRDTIVDKVMSMYH</sequence>